<dbReference type="Pfam" id="PF13807">
    <property type="entry name" value="GNVR"/>
    <property type="match status" value="1"/>
</dbReference>
<name>A0A191YXK0_9PSED</name>
<evidence type="ECO:0000256" key="4">
    <source>
        <dbReference type="ARBA" id="ARBA00022989"/>
    </source>
</evidence>
<dbReference type="EMBL" id="CP014870">
    <property type="protein sequence ID" value="ANJ57484.1"/>
    <property type="molecule type" value="Genomic_DNA"/>
</dbReference>
<keyword evidence="5 6" id="KW-0472">Membrane</keyword>
<evidence type="ECO:0000256" key="1">
    <source>
        <dbReference type="ARBA" id="ARBA00004651"/>
    </source>
</evidence>
<accession>A0A191YXK0</accession>
<keyword evidence="3 6" id="KW-0812">Transmembrane</keyword>
<dbReference type="InterPro" id="IPR003856">
    <property type="entry name" value="LPS_length_determ_N"/>
</dbReference>
<dbReference type="PANTHER" id="PTHR32309:SF13">
    <property type="entry name" value="FERRIC ENTEROBACTIN TRANSPORT PROTEIN FEPE"/>
    <property type="match status" value="1"/>
</dbReference>
<evidence type="ECO:0000259" key="7">
    <source>
        <dbReference type="Pfam" id="PF02706"/>
    </source>
</evidence>
<keyword evidence="10" id="KW-1185">Reference proteome</keyword>
<dbReference type="Proteomes" id="UP000078354">
    <property type="component" value="Chromosome"/>
</dbReference>
<reference evidence="9 10" key="1">
    <citation type="journal article" date="2018" name="Syst. Appl. Microbiol.">
        <title>Pseudomonas silesiensis sp. nov. strain A3T isolated from a biological pesticide sewage treatment plant and analysis of the complete genome sequence.</title>
        <authorList>
            <person name="Kaminski M.A."/>
            <person name="Furmanczyk E.M."/>
            <person name="Sobczak A."/>
            <person name="Dziembowski A."/>
            <person name="Lipinski L."/>
        </authorList>
    </citation>
    <scope>NUCLEOTIDE SEQUENCE [LARGE SCALE GENOMIC DNA]</scope>
    <source>
        <strain evidence="9 10">A3</strain>
    </source>
</reference>
<evidence type="ECO:0000256" key="5">
    <source>
        <dbReference type="ARBA" id="ARBA00023136"/>
    </source>
</evidence>
<dbReference type="InterPro" id="IPR032807">
    <property type="entry name" value="GNVR"/>
</dbReference>
<protein>
    <submittedName>
        <fullName evidence="9">Chain length determinant protein</fullName>
    </submittedName>
</protein>
<evidence type="ECO:0000313" key="10">
    <source>
        <dbReference type="Proteomes" id="UP000078354"/>
    </source>
</evidence>
<evidence type="ECO:0000256" key="2">
    <source>
        <dbReference type="ARBA" id="ARBA00022475"/>
    </source>
</evidence>
<dbReference type="AlphaFoldDB" id="A0A191YXK0"/>
<dbReference type="InterPro" id="IPR050445">
    <property type="entry name" value="Bact_polysacc_biosynth/exp"/>
</dbReference>
<dbReference type="PANTHER" id="PTHR32309">
    <property type="entry name" value="TYROSINE-PROTEIN KINASE"/>
    <property type="match status" value="1"/>
</dbReference>
<feature type="transmembrane region" description="Helical" evidence="6">
    <location>
        <begin position="318"/>
        <end position="338"/>
    </location>
</feature>
<dbReference type="STRING" id="1853130.PMA3_20905"/>
<dbReference type="Gene3D" id="3.30.1890.10">
    <property type="entry name" value="FepE-like"/>
    <property type="match status" value="1"/>
</dbReference>
<evidence type="ECO:0000313" key="9">
    <source>
        <dbReference type="EMBL" id="ANJ57484.1"/>
    </source>
</evidence>
<sequence length="360" mass="39560">MQNSNNTINSSSEIDLFEVVGAVWKRKWLVVGMTLTMGLAAAVYAFLSTPIYESKYFILPPTVNDIANLNFGRSNESDLKPISVDQVYKAFLRNLQSESQRRAFFESIYLPALGARAPQSPNGALYDSFSKDLKVAPVGKEEDGRWSVSLQDSNPERAVQWVDLYVSQVGESTSRELTQNAKKEAAVIKRSLQLEINTLRESSHNVRQDTISKIREALAIAKSSGLENTVVFSGSGSDKLAGGMLEGNSYLRGSKALEAELKNLENRGSDDPFTPGLRKLQKRADFYKQVEAEKFDIAVYRHDGVLDLPVSPIKPKKVLIVFLGLIIGGLLGCAIALLQHFVSKRKNAESSATLGANGNL</sequence>
<dbReference type="KEGG" id="psil:PMA3_20905"/>
<dbReference type="SUPFAM" id="SSF160355">
    <property type="entry name" value="Bacterial polysaccharide co-polymerase-like"/>
    <property type="match status" value="1"/>
</dbReference>
<organism evidence="9 10">
    <name type="scientific">Pseudomonas silesiensis</name>
    <dbReference type="NCBI Taxonomy" id="1853130"/>
    <lineage>
        <taxon>Bacteria</taxon>
        <taxon>Pseudomonadati</taxon>
        <taxon>Pseudomonadota</taxon>
        <taxon>Gammaproteobacteria</taxon>
        <taxon>Pseudomonadales</taxon>
        <taxon>Pseudomonadaceae</taxon>
        <taxon>Pseudomonas</taxon>
    </lineage>
</organism>
<dbReference type="RefSeq" id="WP_064678975.1">
    <property type="nucleotide sequence ID" value="NZ_CP014870.1"/>
</dbReference>
<dbReference type="Pfam" id="PF02706">
    <property type="entry name" value="Wzz"/>
    <property type="match status" value="1"/>
</dbReference>
<feature type="domain" description="Polysaccharide chain length determinant N-terminal" evidence="7">
    <location>
        <begin position="13"/>
        <end position="105"/>
    </location>
</feature>
<dbReference type="OrthoDB" id="8113255at2"/>
<dbReference type="GO" id="GO:0004713">
    <property type="term" value="F:protein tyrosine kinase activity"/>
    <property type="evidence" value="ECO:0007669"/>
    <property type="project" value="TreeGrafter"/>
</dbReference>
<comment type="subcellular location">
    <subcellularLocation>
        <location evidence="1">Cell membrane</location>
        <topology evidence="1">Multi-pass membrane protein</topology>
    </subcellularLocation>
</comment>
<feature type="domain" description="Tyrosine-protein kinase G-rich" evidence="8">
    <location>
        <begin position="309"/>
        <end position="340"/>
    </location>
</feature>
<evidence type="ECO:0000256" key="6">
    <source>
        <dbReference type="SAM" id="Phobius"/>
    </source>
</evidence>
<evidence type="ECO:0000256" key="3">
    <source>
        <dbReference type="ARBA" id="ARBA00022692"/>
    </source>
</evidence>
<keyword evidence="4 6" id="KW-1133">Transmembrane helix</keyword>
<evidence type="ECO:0000259" key="8">
    <source>
        <dbReference type="Pfam" id="PF13807"/>
    </source>
</evidence>
<dbReference type="GO" id="GO:0005886">
    <property type="term" value="C:plasma membrane"/>
    <property type="evidence" value="ECO:0007669"/>
    <property type="project" value="UniProtKB-SubCell"/>
</dbReference>
<proteinExistence type="predicted"/>
<feature type="transmembrane region" description="Helical" evidence="6">
    <location>
        <begin position="28"/>
        <end position="47"/>
    </location>
</feature>
<keyword evidence="2" id="KW-1003">Cell membrane</keyword>
<gene>
    <name evidence="9" type="ORF">PMA3_20905</name>
</gene>